<organism evidence="3 4">
    <name type="scientific">Fusarium redolens</name>
    <dbReference type="NCBI Taxonomy" id="48865"/>
    <lineage>
        <taxon>Eukaryota</taxon>
        <taxon>Fungi</taxon>
        <taxon>Dikarya</taxon>
        <taxon>Ascomycota</taxon>
        <taxon>Pezizomycotina</taxon>
        <taxon>Sordariomycetes</taxon>
        <taxon>Hypocreomycetidae</taxon>
        <taxon>Hypocreales</taxon>
        <taxon>Nectriaceae</taxon>
        <taxon>Fusarium</taxon>
        <taxon>Fusarium redolens species complex</taxon>
    </lineage>
</organism>
<dbReference type="Proteomes" id="UP000720189">
    <property type="component" value="Unassembled WGS sequence"/>
</dbReference>
<dbReference type="RefSeq" id="XP_046044245.1">
    <property type="nucleotide sequence ID" value="XM_046190701.1"/>
</dbReference>
<name>A0A9P9GXC5_FUSRE</name>
<comment type="caution">
    <text evidence="3">The sequence shown here is derived from an EMBL/GenBank/DDBJ whole genome shotgun (WGS) entry which is preliminary data.</text>
</comment>
<sequence length="216" mass="24818">MASMDGNGETNLFSTNPTNAAANYIPLRNDIYKIFNERHFCLVLKEPRSNKFANKGERVVVLRQLEAESTSPKGDNCRTGELMNDNIPPNTASQARPYLIAHVFNSTPSGQLPRLWHNRRVHTLPSTIPAECLFARFTWTVFSPTIFRDFLYATEALSNLVWDPSKSEHEVQEASPERYRAIYTASRSLSESPTKRSWIDIDRQQEEDNRRPKEDE</sequence>
<feature type="compositionally biased region" description="Basic and acidic residues" evidence="1">
    <location>
        <begin position="193"/>
        <end position="216"/>
    </location>
</feature>
<gene>
    <name evidence="2" type="ORF">BKA55DRAFT_544374</name>
    <name evidence="3" type="ORF">BKA55DRAFT_63042</name>
</gene>
<keyword evidence="4" id="KW-1185">Reference proteome</keyword>
<accession>A0A9P9GXC5</accession>
<reference evidence="3" key="1">
    <citation type="journal article" date="2021" name="Nat. Commun.">
        <title>Genetic determinants of endophytism in the Arabidopsis root mycobiome.</title>
        <authorList>
            <person name="Mesny F."/>
            <person name="Miyauchi S."/>
            <person name="Thiergart T."/>
            <person name="Pickel B."/>
            <person name="Atanasova L."/>
            <person name="Karlsson M."/>
            <person name="Huettel B."/>
            <person name="Barry K.W."/>
            <person name="Haridas S."/>
            <person name="Chen C."/>
            <person name="Bauer D."/>
            <person name="Andreopoulos W."/>
            <person name="Pangilinan J."/>
            <person name="LaButti K."/>
            <person name="Riley R."/>
            <person name="Lipzen A."/>
            <person name="Clum A."/>
            <person name="Drula E."/>
            <person name="Henrissat B."/>
            <person name="Kohler A."/>
            <person name="Grigoriev I.V."/>
            <person name="Martin F.M."/>
            <person name="Hacquard S."/>
        </authorList>
    </citation>
    <scope>NUCLEOTIDE SEQUENCE</scope>
    <source>
        <strain evidence="3">MPI-CAGE-AT-0023</strain>
    </source>
</reference>
<dbReference type="EMBL" id="JAGMUX010000018">
    <property type="protein sequence ID" value="KAH7233900.1"/>
    <property type="molecule type" value="Genomic_DNA"/>
</dbReference>
<evidence type="ECO:0000313" key="2">
    <source>
        <dbReference type="EMBL" id="KAH7233900.1"/>
    </source>
</evidence>
<protein>
    <recommendedName>
        <fullName evidence="5">HNH nuclease domain-containing protein</fullName>
    </recommendedName>
</protein>
<dbReference type="OrthoDB" id="2142759at2759"/>
<evidence type="ECO:0000256" key="1">
    <source>
        <dbReference type="SAM" id="MobiDB-lite"/>
    </source>
</evidence>
<evidence type="ECO:0008006" key="5">
    <source>
        <dbReference type="Google" id="ProtNLM"/>
    </source>
</evidence>
<proteinExistence type="predicted"/>
<evidence type="ECO:0000313" key="4">
    <source>
        <dbReference type="Proteomes" id="UP000720189"/>
    </source>
</evidence>
<dbReference type="AlphaFoldDB" id="A0A9P9GXC5"/>
<dbReference type="GeneID" id="70220655"/>
<feature type="region of interest" description="Disordered" evidence="1">
    <location>
        <begin position="185"/>
        <end position="216"/>
    </location>
</feature>
<dbReference type="EMBL" id="JAGMUX010000010">
    <property type="protein sequence ID" value="KAH7247248.1"/>
    <property type="molecule type" value="Genomic_DNA"/>
</dbReference>
<evidence type="ECO:0000313" key="3">
    <source>
        <dbReference type="EMBL" id="KAH7247248.1"/>
    </source>
</evidence>